<evidence type="ECO:0000256" key="3">
    <source>
        <dbReference type="ARBA" id="ARBA00022679"/>
    </source>
</evidence>
<evidence type="ECO:0000256" key="1">
    <source>
        <dbReference type="ARBA" id="ARBA00004752"/>
    </source>
</evidence>
<name>A0A1C2I6P3_ACITH</name>
<evidence type="ECO:0000256" key="2">
    <source>
        <dbReference type="ARBA" id="ARBA00005992"/>
    </source>
</evidence>
<dbReference type="PROSITE" id="PS52029">
    <property type="entry name" value="LD_TPASE"/>
    <property type="match status" value="1"/>
</dbReference>
<comment type="similarity">
    <text evidence="2">Belongs to the YkuD family.</text>
</comment>
<feature type="domain" description="L,D-TPase catalytic" evidence="8">
    <location>
        <begin position="127"/>
        <end position="278"/>
    </location>
</feature>
<keyword evidence="3" id="KW-0808">Transferase</keyword>
<evidence type="ECO:0000259" key="8">
    <source>
        <dbReference type="PROSITE" id="PS52029"/>
    </source>
</evidence>
<comment type="pathway">
    <text evidence="1 7">Cell wall biogenesis; peptidoglycan biosynthesis.</text>
</comment>
<evidence type="ECO:0000256" key="7">
    <source>
        <dbReference type="PROSITE-ProRule" id="PRU01373"/>
    </source>
</evidence>
<dbReference type="Pfam" id="PF03734">
    <property type="entry name" value="YkuD"/>
    <property type="match status" value="1"/>
</dbReference>
<feature type="active site" description="Nucleophile" evidence="7">
    <location>
        <position position="254"/>
    </location>
</feature>
<dbReference type="RefSeq" id="WP_051488026.1">
    <property type="nucleotide sequence ID" value="NZ_LWRZ01000160.1"/>
</dbReference>
<dbReference type="GO" id="GO:0008360">
    <property type="term" value="P:regulation of cell shape"/>
    <property type="evidence" value="ECO:0007669"/>
    <property type="project" value="UniProtKB-UniRule"/>
</dbReference>
<dbReference type="STRING" id="930.GCA_002079865_02197"/>
<dbReference type="eggNOG" id="COG1376">
    <property type="taxonomic scope" value="Bacteria"/>
</dbReference>
<evidence type="ECO:0000256" key="5">
    <source>
        <dbReference type="ARBA" id="ARBA00022984"/>
    </source>
</evidence>
<evidence type="ECO:0000313" key="9">
    <source>
        <dbReference type="EMBL" id="OCX71675.1"/>
    </source>
</evidence>
<evidence type="ECO:0000313" key="10">
    <source>
        <dbReference type="Proteomes" id="UP000094893"/>
    </source>
</evidence>
<dbReference type="GO" id="GO:0004180">
    <property type="term" value="F:carboxypeptidase activity"/>
    <property type="evidence" value="ECO:0007669"/>
    <property type="project" value="UniProtKB-ARBA"/>
</dbReference>
<dbReference type="GO" id="GO:0071555">
    <property type="term" value="P:cell wall organization"/>
    <property type="evidence" value="ECO:0007669"/>
    <property type="project" value="UniProtKB-UniRule"/>
</dbReference>
<dbReference type="GO" id="GO:0009252">
    <property type="term" value="P:peptidoglycan biosynthetic process"/>
    <property type="evidence" value="ECO:0007669"/>
    <property type="project" value="UniProtKB-UniPathway"/>
</dbReference>
<dbReference type="Proteomes" id="UP000094893">
    <property type="component" value="Unassembled WGS sequence"/>
</dbReference>
<dbReference type="SUPFAM" id="SSF141523">
    <property type="entry name" value="L,D-transpeptidase catalytic domain-like"/>
    <property type="match status" value="1"/>
</dbReference>
<sequence length="332" mass="37320">MLVSAPPTAAVISSASSTVLQAREIRRILIRLHYLPLIPEDYLGAHGHIHKTYQWRFKIPRALQALAASDSWQDPWNPLVLGALYQFEAVHNLPIVPGGMGIRGLPLNIEKALLHAKKTDPDPWTWILVTKFPRPEEIHLFMGGHGWIFQSKANTGVMHATPDGTWPIYARDTHTAMVGRFPIPVSHAQIRLYEAAKSAGYALQSVHYSRYHPHWVEYQHYDDPDIRWVNYFDRGRAVHFYPRANYGFPQSAGCVELPKSAAHKVYGLIHYGTPVTVSHAAIGPWDPPGSKYLKQPLNIKPIHLAYREIAAKSTALSVHLQLVETSASDANH</sequence>
<evidence type="ECO:0000256" key="4">
    <source>
        <dbReference type="ARBA" id="ARBA00022960"/>
    </source>
</evidence>
<dbReference type="CDD" id="cd16913">
    <property type="entry name" value="YkuD_like"/>
    <property type="match status" value="1"/>
</dbReference>
<keyword evidence="5 7" id="KW-0573">Peptidoglycan synthesis</keyword>
<evidence type="ECO:0000256" key="6">
    <source>
        <dbReference type="ARBA" id="ARBA00023316"/>
    </source>
</evidence>
<keyword evidence="4 7" id="KW-0133">Cell shape</keyword>
<feature type="active site" description="Proton donor/acceptor" evidence="7">
    <location>
        <position position="239"/>
    </location>
</feature>
<organism evidence="9 10">
    <name type="scientific">Acidithiobacillus thiooxidans</name>
    <name type="common">Thiobacillus thiooxidans</name>
    <dbReference type="NCBI Taxonomy" id="930"/>
    <lineage>
        <taxon>Bacteria</taxon>
        <taxon>Pseudomonadati</taxon>
        <taxon>Pseudomonadota</taxon>
        <taxon>Acidithiobacillia</taxon>
        <taxon>Acidithiobacillales</taxon>
        <taxon>Acidithiobacillaceae</taxon>
        <taxon>Acidithiobacillus</taxon>
    </lineage>
</organism>
<dbReference type="EMBL" id="LWSA01000160">
    <property type="protein sequence ID" value="OCX71675.1"/>
    <property type="molecule type" value="Genomic_DNA"/>
</dbReference>
<comment type="caution">
    <text evidence="9">The sequence shown here is derived from an EMBL/GenBank/DDBJ whole genome shotgun (WGS) entry which is preliminary data.</text>
</comment>
<protein>
    <recommendedName>
        <fullName evidence="8">L,D-TPase catalytic domain-containing protein</fullName>
    </recommendedName>
</protein>
<proteinExistence type="inferred from homology"/>
<accession>A0A1C2I6P3</accession>
<dbReference type="Gene3D" id="2.40.440.10">
    <property type="entry name" value="L,D-transpeptidase catalytic domain-like"/>
    <property type="match status" value="1"/>
</dbReference>
<dbReference type="UniPathway" id="UPA00219"/>
<dbReference type="GO" id="GO:0016740">
    <property type="term" value="F:transferase activity"/>
    <property type="evidence" value="ECO:0007669"/>
    <property type="project" value="UniProtKB-KW"/>
</dbReference>
<dbReference type="AlphaFoldDB" id="A0A1C2I6P3"/>
<keyword evidence="6 7" id="KW-0961">Cell wall biogenesis/degradation</keyword>
<gene>
    <name evidence="9" type="ORF">A6P07_11355</name>
</gene>
<dbReference type="InterPro" id="IPR005490">
    <property type="entry name" value="LD_TPept_cat_dom"/>
</dbReference>
<reference evidence="9 10" key="1">
    <citation type="journal article" date="2016" name="Int. J. Mol. Sci.">
        <title>Comparative genomics of the extreme acidophile Acidithiobacillus thiooxidans reveals intraspecific divergence and niche adaptation.</title>
        <authorList>
            <person name="Zhang X."/>
            <person name="Feng X."/>
            <person name="Tao J."/>
            <person name="Ma L."/>
            <person name="Xiao Y."/>
            <person name="Liang Y."/>
            <person name="Liu X."/>
            <person name="Yin H."/>
        </authorList>
    </citation>
    <scope>NUCLEOTIDE SEQUENCE [LARGE SCALE GENOMIC DNA]</scope>
    <source>
        <strain evidence="9 10">A02</strain>
    </source>
</reference>
<dbReference type="InterPro" id="IPR038063">
    <property type="entry name" value="Transpep_catalytic_dom"/>
</dbReference>